<organism evidence="2 3">
    <name type="scientific">Pristionchus mayeri</name>
    <dbReference type="NCBI Taxonomy" id="1317129"/>
    <lineage>
        <taxon>Eukaryota</taxon>
        <taxon>Metazoa</taxon>
        <taxon>Ecdysozoa</taxon>
        <taxon>Nematoda</taxon>
        <taxon>Chromadorea</taxon>
        <taxon>Rhabditida</taxon>
        <taxon>Rhabditina</taxon>
        <taxon>Diplogasteromorpha</taxon>
        <taxon>Diplogasteroidea</taxon>
        <taxon>Neodiplogasteridae</taxon>
        <taxon>Pristionchus</taxon>
    </lineage>
</organism>
<dbReference type="InterPro" id="IPR011333">
    <property type="entry name" value="SKP1/BTB/POZ_sf"/>
</dbReference>
<dbReference type="PANTHER" id="PTHR47022:SF1">
    <property type="entry name" value="BTB AND MATH DOMAIN-CONTAINING PROTEIN 36-RELATED"/>
    <property type="match status" value="1"/>
</dbReference>
<dbReference type="Proteomes" id="UP001328107">
    <property type="component" value="Unassembled WGS sequence"/>
</dbReference>
<reference evidence="3" key="1">
    <citation type="submission" date="2022-10" db="EMBL/GenBank/DDBJ databases">
        <title>Genome assembly of Pristionchus species.</title>
        <authorList>
            <person name="Yoshida K."/>
            <person name="Sommer R.J."/>
        </authorList>
    </citation>
    <scope>NUCLEOTIDE SEQUENCE [LARGE SCALE GENOMIC DNA]</scope>
    <source>
        <strain evidence="3">RS5460</strain>
    </source>
</reference>
<dbReference type="CDD" id="cd18186">
    <property type="entry name" value="BTB_POZ_ZBTB_KLHL-like"/>
    <property type="match status" value="1"/>
</dbReference>
<proteinExistence type="predicted"/>
<dbReference type="InterPro" id="IPR000210">
    <property type="entry name" value="BTB/POZ_dom"/>
</dbReference>
<dbReference type="SUPFAM" id="SSF54695">
    <property type="entry name" value="POZ domain"/>
    <property type="match status" value="1"/>
</dbReference>
<feature type="non-terminal residue" evidence="2">
    <location>
        <position position="177"/>
    </location>
</feature>
<accession>A0AAN5D3Y4</accession>
<sequence>RVEVLADPGMFAAPNNRSDVVLKIGEKKLHVSKELLSIHSPVFEAMFFGEFAEKDKEEVEIKDVVYEEFVDLLKVIYPGHSPFTISNVSHVLKLSDRFQMKGVIEHCVIYLQNMTKFNIMKKLLLAEQYNLQKLKVGALFYLTKDFRTIVSTPSNDGYKKLSNATKAMMCDRIMHLV</sequence>
<keyword evidence="3" id="KW-1185">Reference proteome</keyword>
<dbReference type="AlphaFoldDB" id="A0AAN5D3Y4"/>
<evidence type="ECO:0000313" key="2">
    <source>
        <dbReference type="EMBL" id="GMR55285.1"/>
    </source>
</evidence>
<dbReference type="SMART" id="SM00225">
    <property type="entry name" value="BTB"/>
    <property type="match status" value="1"/>
</dbReference>
<evidence type="ECO:0000259" key="1">
    <source>
        <dbReference type="PROSITE" id="PS50097"/>
    </source>
</evidence>
<dbReference type="Gene3D" id="3.30.710.10">
    <property type="entry name" value="Potassium Channel Kv1.1, Chain A"/>
    <property type="match status" value="1"/>
</dbReference>
<gene>
    <name evidence="2" type="ORF">PMAYCL1PPCAC_25480</name>
</gene>
<comment type="caution">
    <text evidence="2">The sequence shown here is derived from an EMBL/GenBank/DDBJ whole genome shotgun (WGS) entry which is preliminary data.</text>
</comment>
<feature type="non-terminal residue" evidence="2">
    <location>
        <position position="1"/>
    </location>
</feature>
<dbReference type="PROSITE" id="PS50097">
    <property type="entry name" value="BTB"/>
    <property type="match status" value="1"/>
</dbReference>
<dbReference type="PANTHER" id="PTHR47022">
    <property type="entry name" value="BTB AND MATH DOMAIN-CONTAINING PROTEIN 36-RELATED"/>
    <property type="match status" value="1"/>
</dbReference>
<protein>
    <recommendedName>
        <fullName evidence="1">BTB domain-containing protein</fullName>
    </recommendedName>
</protein>
<dbReference type="Pfam" id="PF00651">
    <property type="entry name" value="BTB"/>
    <property type="match status" value="1"/>
</dbReference>
<name>A0AAN5D3Y4_9BILA</name>
<feature type="domain" description="BTB" evidence="1">
    <location>
        <begin position="18"/>
        <end position="85"/>
    </location>
</feature>
<evidence type="ECO:0000313" key="3">
    <source>
        <dbReference type="Proteomes" id="UP001328107"/>
    </source>
</evidence>
<dbReference type="EMBL" id="BTRK01000005">
    <property type="protein sequence ID" value="GMR55285.1"/>
    <property type="molecule type" value="Genomic_DNA"/>
</dbReference>